<dbReference type="Proteomes" id="UP000758603">
    <property type="component" value="Unassembled WGS sequence"/>
</dbReference>
<protein>
    <submittedName>
        <fullName evidence="2">Heterokaryon incompatibility protein-domain-containing protein</fullName>
    </submittedName>
</protein>
<dbReference type="EMBL" id="JAGPXC010000003">
    <property type="protein sequence ID" value="KAH6656046.1"/>
    <property type="molecule type" value="Genomic_DNA"/>
</dbReference>
<dbReference type="PANTHER" id="PTHR24148:SF82">
    <property type="entry name" value="HETEROKARYON INCOMPATIBILITY DOMAIN-CONTAINING PROTEIN"/>
    <property type="match status" value="1"/>
</dbReference>
<proteinExistence type="predicted"/>
<evidence type="ECO:0000259" key="1">
    <source>
        <dbReference type="Pfam" id="PF06985"/>
    </source>
</evidence>
<organism evidence="2 3">
    <name type="scientific">Truncatella angustata</name>
    <dbReference type="NCBI Taxonomy" id="152316"/>
    <lineage>
        <taxon>Eukaryota</taxon>
        <taxon>Fungi</taxon>
        <taxon>Dikarya</taxon>
        <taxon>Ascomycota</taxon>
        <taxon>Pezizomycotina</taxon>
        <taxon>Sordariomycetes</taxon>
        <taxon>Xylariomycetidae</taxon>
        <taxon>Amphisphaeriales</taxon>
        <taxon>Sporocadaceae</taxon>
        <taxon>Truncatella</taxon>
    </lineage>
</organism>
<dbReference type="OrthoDB" id="2157530at2759"/>
<dbReference type="Pfam" id="PF06985">
    <property type="entry name" value="HET"/>
    <property type="match status" value="1"/>
</dbReference>
<evidence type="ECO:0000313" key="2">
    <source>
        <dbReference type="EMBL" id="KAH6656046.1"/>
    </source>
</evidence>
<dbReference type="RefSeq" id="XP_045960311.1">
    <property type="nucleotide sequence ID" value="XM_046109145.1"/>
</dbReference>
<sequence length="638" mass="72255">MNLLAQNPCALIAAGLEALSLYRLPPFRYIPLEPDQIRLLRIQPGISSSPVHCMTYNIDQKAATTKYLALSYCWGSPTRFSRTIVLNNCRLSIQPNLYQALVALRRRDEVVELWADAICINQSNIDERNSQVAQMDQIYISASSVIIWLGEAGDESDYVMRSIANRDLEAFITPRFMFAIIRILKRPWFTRTWIVQEFVLNPKQPLLVCGSAPEVTINQFLEAYYAGYPMAANERFPPIAGIGTPSKSEQARSWSLLHHSLLTMLMSIRNGIQRHSPRGYYSLDHALFATRSFCATDPRDKIFGLLALTDVETRQKIQPNYDKTVEDVFQDVTRYFLINEASTSIYWIAPFGAGKTRNKTRDASVPSWVPDFSDASMQANPIPYGDPEGYAVVRTHSKELVRVTECGKKLHVRGVKLGFVASTIKAPIFMHNIPFYRSNRSRFAGIISWIIALFKFGNLMASMARFIVAIETSVQSTEAQHMELRPEPLWETLLAPMSSTEKFNDKNDCSQKFDKMLAAARNFSESRVGWPWWITWSRTAPLIAAVAAAKPVSEQMMLAFSSGRCFLSGRERWYGIGDGEMQGGDELVLLFPPANVPFVVRKKDKEAYEMVGLAHIPSVFRKESIAKDASQWEEFVIM</sequence>
<dbReference type="GeneID" id="70138036"/>
<reference evidence="2" key="1">
    <citation type="journal article" date="2021" name="Nat. Commun.">
        <title>Genetic determinants of endophytism in the Arabidopsis root mycobiome.</title>
        <authorList>
            <person name="Mesny F."/>
            <person name="Miyauchi S."/>
            <person name="Thiergart T."/>
            <person name="Pickel B."/>
            <person name="Atanasova L."/>
            <person name="Karlsson M."/>
            <person name="Huettel B."/>
            <person name="Barry K.W."/>
            <person name="Haridas S."/>
            <person name="Chen C."/>
            <person name="Bauer D."/>
            <person name="Andreopoulos W."/>
            <person name="Pangilinan J."/>
            <person name="LaButti K."/>
            <person name="Riley R."/>
            <person name="Lipzen A."/>
            <person name="Clum A."/>
            <person name="Drula E."/>
            <person name="Henrissat B."/>
            <person name="Kohler A."/>
            <person name="Grigoriev I.V."/>
            <person name="Martin F.M."/>
            <person name="Hacquard S."/>
        </authorList>
    </citation>
    <scope>NUCLEOTIDE SEQUENCE</scope>
    <source>
        <strain evidence="2">MPI-SDFR-AT-0073</strain>
    </source>
</reference>
<dbReference type="PANTHER" id="PTHR24148">
    <property type="entry name" value="ANKYRIN REPEAT DOMAIN-CONTAINING PROTEIN 39 HOMOLOG-RELATED"/>
    <property type="match status" value="1"/>
</dbReference>
<dbReference type="InterPro" id="IPR010730">
    <property type="entry name" value="HET"/>
</dbReference>
<dbReference type="InterPro" id="IPR052895">
    <property type="entry name" value="HetReg/Transcr_Mod"/>
</dbReference>
<keyword evidence="3" id="KW-1185">Reference proteome</keyword>
<comment type="caution">
    <text evidence="2">The sequence shown here is derived from an EMBL/GenBank/DDBJ whole genome shotgun (WGS) entry which is preliminary data.</text>
</comment>
<feature type="domain" description="Heterokaryon incompatibility" evidence="1">
    <location>
        <begin position="67"/>
        <end position="197"/>
    </location>
</feature>
<evidence type="ECO:0000313" key="3">
    <source>
        <dbReference type="Proteomes" id="UP000758603"/>
    </source>
</evidence>
<name>A0A9P8ZYH4_9PEZI</name>
<dbReference type="AlphaFoldDB" id="A0A9P8ZYH4"/>
<gene>
    <name evidence="2" type="ORF">BKA67DRAFT_690736</name>
</gene>
<accession>A0A9P8ZYH4</accession>